<keyword evidence="4 7" id="KW-0812">Transmembrane</keyword>
<feature type="transmembrane region" description="Helical" evidence="7">
    <location>
        <begin position="217"/>
        <end position="235"/>
    </location>
</feature>
<feature type="transmembrane region" description="Helical" evidence="7">
    <location>
        <begin position="55"/>
        <end position="75"/>
    </location>
</feature>
<dbReference type="GO" id="GO:0005886">
    <property type="term" value="C:plasma membrane"/>
    <property type="evidence" value="ECO:0007669"/>
    <property type="project" value="UniProtKB-SubCell"/>
</dbReference>
<dbReference type="NCBIfam" id="TIGR00786">
    <property type="entry name" value="dctM"/>
    <property type="match status" value="1"/>
</dbReference>
<comment type="caution">
    <text evidence="9">The sequence shown here is derived from an EMBL/GenBank/DDBJ whole genome shotgun (WGS) entry which is preliminary data.</text>
</comment>
<accession>A0A1Y1S230</accession>
<feature type="transmembrane region" description="Helical" evidence="7">
    <location>
        <begin position="269"/>
        <end position="294"/>
    </location>
</feature>
<reference evidence="9 10" key="1">
    <citation type="submission" date="2017-03" db="EMBL/GenBank/DDBJ databases">
        <title>Draft Genome sequence of Marispirochaeta sp. strain JC444.</title>
        <authorList>
            <person name="Shivani Y."/>
            <person name="Subhash Y."/>
            <person name="Sasikala C."/>
            <person name="Ramana C."/>
        </authorList>
    </citation>
    <scope>NUCLEOTIDE SEQUENCE [LARGE SCALE GENOMIC DNA]</scope>
    <source>
        <strain evidence="9 10">JC444</strain>
    </source>
</reference>
<gene>
    <name evidence="9" type="ORF">B4O97_01900</name>
</gene>
<keyword evidence="5 7" id="KW-1133">Transmembrane helix</keyword>
<feature type="transmembrane region" description="Helical" evidence="7">
    <location>
        <begin position="6"/>
        <end position="35"/>
    </location>
</feature>
<keyword evidence="6 7" id="KW-0472">Membrane</keyword>
<evidence type="ECO:0000256" key="1">
    <source>
        <dbReference type="ARBA" id="ARBA00004429"/>
    </source>
</evidence>
<dbReference type="EMBL" id="MWQY01000002">
    <property type="protein sequence ID" value="ORC37779.1"/>
    <property type="molecule type" value="Genomic_DNA"/>
</dbReference>
<dbReference type="PANTHER" id="PTHR33362:SF3">
    <property type="entry name" value="SIALIC ACID TRAP TRANSPORTER PERMEASE PROTEIN SIAT"/>
    <property type="match status" value="1"/>
</dbReference>
<evidence type="ECO:0000256" key="5">
    <source>
        <dbReference type="ARBA" id="ARBA00022989"/>
    </source>
</evidence>
<feature type="transmembrane region" description="Helical" evidence="7">
    <location>
        <begin position="171"/>
        <end position="191"/>
    </location>
</feature>
<keyword evidence="3" id="KW-0997">Cell inner membrane</keyword>
<dbReference type="RefSeq" id="WP_083047772.1">
    <property type="nucleotide sequence ID" value="NZ_MWQY01000002.1"/>
</dbReference>
<protein>
    <recommendedName>
        <fullName evidence="8">TRAP C4-dicarboxylate transport system permease DctM subunit domain-containing protein</fullName>
    </recommendedName>
</protein>
<evidence type="ECO:0000259" key="8">
    <source>
        <dbReference type="Pfam" id="PF06808"/>
    </source>
</evidence>
<dbReference type="PANTHER" id="PTHR33362">
    <property type="entry name" value="SIALIC ACID TRAP TRANSPORTER PERMEASE PROTEIN SIAT-RELATED"/>
    <property type="match status" value="1"/>
</dbReference>
<evidence type="ECO:0000256" key="7">
    <source>
        <dbReference type="SAM" id="Phobius"/>
    </source>
</evidence>
<dbReference type="GO" id="GO:0022857">
    <property type="term" value="F:transmembrane transporter activity"/>
    <property type="evidence" value="ECO:0007669"/>
    <property type="project" value="TreeGrafter"/>
</dbReference>
<dbReference type="OrthoDB" id="370245at2"/>
<evidence type="ECO:0000256" key="4">
    <source>
        <dbReference type="ARBA" id="ARBA00022692"/>
    </source>
</evidence>
<keyword evidence="2" id="KW-1003">Cell membrane</keyword>
<feature type="transmembrane region" description="Helical" evidence="7">
    <location>
        <begin position="400"/>
        <end position="425"/>
    </location>
</feature>
<comment type="subcellular location">
    <subcellularLocation>
        <location evidence="1">Cell inner membrane</location>
        <topology evidence="1">Multi-pass membrane protein</topology>
    </subcellularLocation>
</comment>
<feature type="domain" description="TRAP C4-dicarboxylate transport system permease DctM subunit" evidence="8">
    <location>
        <begin position="12"/>
        <end position="417"/>
    </location>
</feature>
<organism evidence="9 10">
    <name type="scientific">Marispirochaeta aestuarii</name>
    <dbReference type="NCBI Taxonomy" id="1963862"/>
    <lineage>
        <taxon>Bacteria</taxon>
        <taxon>Pseudomonadati</taxon>
        <taxon>Spirochaetota</taxon>
        <taxon>Spirochaetia</taxon>
        <taxon>Spirochaetales</taxon>
        <taxon>Spirochaetaceae</taxon>
        <taxon>Marispirochaeta</taxon>
    </lineage>
</organism>
<dbReference type="PIRSF" id="PIRSF006066">
    <property type="entry name" value="HI0050"/>
    <property type="match status" value="1"/>
</dbReference>
<evidence type="ECO:0000256" key="6">
    <source>
        <dbReference type="ARBA" id="ARBA00023136"/>
    </source>
</evidence>
<evidence type="ECO:0000256" key="2">
    <source>
        <dbReference type="ARBA" id="ARBA00022475"/>
    </source>
</evidence>
<proteinExistence type="predicted"/>
<feature type="transmembrane region" description="Helical" evidence="7">
    <location>
        <begin position="314"/>
        <end position="345"/>
    </location>
</feature>
<dbReference type="STRING" id="1963862.B4O97_01900"/>
<keyword evidence="10" id="KW-1185">Reference proteome</keyword>
<dbReference type="Proteomes" id="UP000192343">
    <property type="component" value="Unassembled WGS sequence"/>
</dbReference>
<evidence type="ECO:0000313" key="9">
    <source>
        <dbReference type="EMBL" id="ORC37779.1"/>
    </source>
</evidence>
<dbReference type="InterPro" id="IPR004681">
    <property type="entry name" value="TRAP_DctM"/>
</dbReference>
<feature type="transmembrane region" description="Helical" evidence="7">
    <location>
        <begin position="136"/>
        <end position="159"/>
    </location>
</feature>
<evidence type="ECO:0000256" key="3">
    <source>
        <dbReference type="ARBA" id="ARBA00022519"/>
    </source>
</evidence>
<sequence length="426" mass="44820">MNLGLIVLITATLVGLAAFIPLGFALGIASLGYMLLQNAPLSIIPQQLHSGANNYVLLALPLFILAGNLMNTGGITRRIIRLAKAMVGHVRGGLALVNIIASMFFAGISGSAVADTGAVGQVLIPAMKKEGYSGRFSAAVTSSSATIGIIIPPSIPMVLHGFVSSTSIGRLFLAGLVPGILVGLFQMAVAYRVSKARSYPKADNFSMHELLSATRDALLALLLPLIILGFISFGITTPTEAGAVAVLYAMLIGFFVYRELTLKDLYEGLIGTVTTTAIIMIILAFSYLLGWALSRQRVPQAIAKTVLNLTENPQLAMLLISGLLIVAGTFLHGAPLQLIVVPMLLPLANRLGIDPLQFGMVVVLCVGIGQQTPPVGSALFVTSSISGEDIINVSKDNLPFVGTILLVLLMVIFFPGISTFIPNLLM</sequence>
<dbReference type="InterPro" id="IPR010656">
    <property type="entry name" value="DctM"/>
</dbReference>
<evidence type="ECO:0000313" key="10">
    <source>
        <dbReference type="Proteomes" id="UP000192343"/>
    </source>
</evidence>
<dbReference type="AlphaFoldDB" id="A0A1Y1S230"/>
<name>A0A1Y1S230_9SPIO</name>
<feature type="transmembrane region" description="Helical" evidence="7">
    <location>
        <begin position="95"/>
        <end position="124"/>
    </location>
</feature>
<feature type="transmembrane region" description="Helical" evidence="7">
    <location>
        <begin position="241"/>
        <end position="257"/>
    </location>
</feature>
<dbReference type="Pfam" id="PF06808">
    <property type="entry name" value="DctM"/>
    <property type="match status" value="1"/>
</dbReference>